<proteinExistence type="inferred from homology"/>
<keyword evidence="5" id="KW-0694">RNA-binding</keyword>
<dbReference type="InterPro" id="IPR001063">
    <property type="entry name" value="Ribosomal_uL22"/>
</dbReference>
<dbReference type="GO" id="GO:0003735">
    <property type="term" value="F:structural constituent of ribosome"/>
    <property type="evidence" value="ECO:0007669"/>
    <property type="project" value="InterPro"/>
</dbReference>
<dbReference type="Pfam" id="PF00237">
    <property type="entry name" value="Ribosomal_L22"/>
    <property type="match status" value="1"/>
</dbReference>
<evidence type="ECO:0000313" key="7">
    <source>
        <dbReference type="EMBL" id="BBA17315.1"/>
    </source>
</evidence>
<accession>A0A224ABQ1</accession>
<protein>
    <recommendedName>
        <fullName evidence="6">50S ribosomal protein L22</fullName>
    </recommendedName>
</protein>
<dbReference type="PANTHER" id="PTHR13501:SF8">
    <property type="entry name" value="LARGE RIBOSOMAL SUBUNIT PROTEIN UL22M"/>
    <property type="match status" value="1"/>
</dbReference>
<sequence>MKQETNVVSASLKGVRNSPRKMRLIANLIRNKEIYLALDLLTHSKKKRISLIFKKLLFSLLSNWKTKHNQSNFENQEYLLYIKKIIVNQGKTLKRLRPVPQGRGHRIRKKSSNITVFLYNKRKKT</sequence>
<dbReference type="Proteomes" id="UP000263619">
    <property type="component" value="Chromosome"/>
</dbReference>
<gene>
    <name evidence="7" type="primary">rplV</name>
    <name evidence="7" type="ORF">STAT_397</name>
</gene>
<keyword evidence="2 4" id="KW-0689">Ribosomal protein</keyword>
<evidence type="ECO:0000256" key="6">
    <source>
        <dbReference type="RuleBase" id="RU004008"/>
    </source>
</evidence>
<evidence type="ECO:0000256" key="4">
    <source>
        <dbReference type="RuleBase" id="RU004005"/>
    </source>
</evidence>
<dbReference type="CDD" id="cd00336">
    <property type="entry name" value="Ribosomal_L22"/>
    <property type="match status" value="1"/>
</dbReference>
<dbReference type="SUPFAM" id="SSF54843">
    <property type="entry name" value="Ribosomal protein L22"/>
    <property type="match status" value="1"/>
</dbReference>
<dbReference type="GO" id="GO:0019843">
    <property type="term" value="F:rRNA binding"/>
    <property type="evidence" value="ECO:0007669"/>
    <property type="project" value="UniProtKB-KW"/>
</dbReference>
<dbReference type="PANTHER" id="PTHR13501">
    <property type="entry name" value="CHLOROPLAST 50S RIBOSOMAL PROTEIN L22-RELATED"/>
    <property type="match status" value="1"/>
</dbReference>
<dbReference type="OrthoDB" id="9805969at2"/>
<comment type="function">
    <text evidence="6">This protein binds specifically to 23S rRNA; its binding is stimulated by other ribosomal proteins, e.g., L4, L17, and L20. It is important during the early stages of 50S assembly. It makes multiple contacts with different domains of the 23S rRNA in the assembled 50S subunit and ribosome.</text>
</comment>
<comment type="subunit">
    <text evidence="5">Part of the 50S ribosomal subunit.</text>
</comment>
<dbReference type="RefSeq" id="WP_119305569.1">
    <property type="nucleotide sequence ID" value="NZ_AP014608.1"/>
</dbReference>
<evidence type="ECO:0000256" key="5">
    <source>
        <dbReference type="RuleBase" id="RU004006"/>
    </source>
</evidence>
<keyword evidence="5" id="KW-0699">rRNA-binding</keyword>
<evidence type="ECO:0000313" key="8">
    <source>
        <dbReference type="Proteomes" id="UP000263619"/>
    </source>
</evidence>
<evidence type="ECO:0000256" key="2">
    <source>
        <dbReference type="ARBA" id="ARBA00022980"/>
    </source>
</evidence>
<keyword evidence="3 4" id="KW-0687">Ribonucleoprotein</keyword>
<dbReference type="InterPro" id="IPR047867">
    <property type="entry name" value="Ribosomal_uL22_bac/org-type"/>
</dbReference>
<dbReference type="Gene3D" id="3.90.470.10">
    <property type="entry name" value="Ribosomal protein L22/L17"/>
    <property type="match status" value="1"/>
</dbReference>
<keyword evidence="8" id="KW-1185">Reference proteome</keyword>
<dbReference type="GO" id="GO:0022625">
    <property type="term" value="C:cytosolic large ribosomal subunit"/>
    <property type="evidence" value="ECO:0007669"/>
    <property type="project" value="TreeGrafter"/>
</dbReference>
<dbReference type="AlphaFoldDB" id="A0A224ABQ1"/>
<dbReference type="EMBL" id="AP014608">
    <property type="protein sequence ID" value="BBA17315.1"/>
    <property type="molecule type" value="Genomic_DNA"/>
</dbReference>
<reference evidence="7 8" key="1">
    <citation type="submission" date="2014-06" db="EMBL/GenBank/DDBJ databases">
        <title>Genome sequence of the intracellular symbiont Blattabacterium cuenoti, strain STAT from the wood feeding cockroach Salganea taiwanensis taiwanensis.</title>
        <authorList>
            <person name="Kinjo Y."/>
            <person name="Ohkuma M."/>
            <person name="Tokuda G."/>
        </authorList>
    </citation>
    <scope>NUCLEOTIDE SEQUENCE [LARGE SCALE GENOMIC DNA]</scope>
    <source>
        <strain evidence="7 8">STAT</strain>
    </source>
</reference>
<evidence type="ECO:0000256" key="3">
    <source>
        <dbReference type="ARBA" id="ARBA00023274"/>
    </source>
</evidence>
<name>A0A224ABQ1_9FLAO</name>
<evidence type="ECO:0000256" key="1">
    <source>
        <dbReference type="ARBA" id="ARBA00009451"/>
    </source>
</evidence>
<dbReference type="InterPro" id="IPR036394">
    <property type="entry name" value="Ribosomal_uL22_sf"/>
</dbReference>
<organism evidence="7 8">
    <name type="scientific">Blattabacterium cuenoti STAT</name>
    <dbReference type="NCBI Taxonomy" id="1457030"/>
    <lineage>
        <taxon>Bacteria</taxon>
        <taxon>Pseudomonadati</taxon>
        <taxon>Bacteroidota</taxon>
        <taxon>Flavobacteriia</taxon>
        <taxon>Flavobacteriales</taxon>
        <taxon>Blattabacteriaceae</taxon>
        <taxon>Blattabacterium</taxon>
    </lineage>
</organism>
<comment type="similarity">
    <text evidence="1 4">Belongs to the universal ribosomal protein uL22 family.</text>
</comment>
<dbReference type="GO" id="GO:0006412">
    <property type="term" value="P:translation"/>
    <property type="evidence" value="ECO:0007669"/>
    <property type="project" value="InterPro"/>
</dbReference>